<feature type="signal peptide" evidence="1">
    <location>
        <begin position="1"/>
        <end position="29"/>
    </location>
</feature>
<evidence type="ECO:0000313" key="2">
    <source>
        <dbReference type="EMBL" id="MCC2027983.1"/>
    </source>
</evidence>
<protein>
    <submittedName>
        <fullName evidence="2">Uncharacterized protein</fullName>
    </submittedName>
</protein>
<organism evidence="2 3">
    <name type="scientific">Microbacterium tenebrionis</name>
    <dbReference type="NCBI Taxonomy" id="2830665"/>
    <lineage>
        <taxon>Bacteria</taxon>
        <taxon>Bacillati</taxon>
        <taxon>Actinomycetota</taxon>
        <taxon>Actinomycetes</taxon>
        <taxon>Micrococcales</taxon>
        <taxon>Microbacteriaceae</taxon>
        <taxon>Microbacterium</taxon>
    </lineage>
</organism>
<accession>A0A9X1LLS0</accession>
<keyword evidence="3" id="KW-1185">Reference proteome</keyword>
<reference evidence="2" key="1">
    <citation type="submission" date="2021-04" db="EMBL/GenBank/DDBJ databases">
        <title>Microbacterium tenobrionis sp. nov. and Microbacterium allomyrinae sp. nov., isolated from larvae of Tenobrio molitor and Allomyrina dichotoma, respectively.</title>
        <authorList>
            <person name="Lee S.D."/>
        </authorList>
    </citation>
    <scope>NUCLEOTIDE SEQUENCE</scope>
    <source>
        <strain evidence="2">YMB-B2</strain>
    </source>
</reference>
<feature type="chain" id="PRO_5040721625" evidence="1">
    <location>
        <begin position="30"/>
        <end position="286"/>
    </location>
</feature>
<gene>
    <name evidence="2" type="ORF">KEC56_00305</name>
</gene>
<keyword evidence="1" id="KW-0732">Signal</keyword>
<evidence type="ECO:0000313" key="3">
    <source>
        <dbReference type="Proteomes" id="UP001139289"/>
    </source>
</evidence>
<sequence>MRVLRSRRGIAAIAVAAAVLIAVPTTAYAYWVVTAQATATARSATFSIAGPQNTSVSLAGSAADLLGFSGSNYASFSVTNTGAVAWASVDVALPQTVAFIAPAVVTLGAAVVAPSASCPTRAADYAAVPATIPAALAPGAAAKICTRIDYSRLSMSNRNSAMTAQLTVTPRLHNWAVASAPAVLTVSAPNAGIGKCTSGTSFGFDPSASVAIVAPATGDYRLLVDGAQRSQARLTVDQESTFTVDAQLFRPKDNMSVLIQRQVGSTWVNVADARMSRKSFEPMKCT</sequence>
<dbReference type="EMBL" id="JAGTTM010000001">
    <property type="protein sequence ID" value="MCC2027983.1"/>
    <property type="molecule type" value="Genomic_DNA"/>
</dbReference>
<name>A0A9X1LLS0_9MICO</name>
<evidence type="ECO:0000256" key="1">
    <source>
        <dbReference type="SAM" id="SignalP"/>
    </source>
</evidence>
<dbReference type="AlphaFoldDB" id="A0A9X1LLS0"/>
<dbReference type="RefSeq" id="WP_227529348.1">
    <property type="nucleotide sequence ID" value="NZ_JAGTTM010000001.1"/>
</dbReference>
<proteinExistence type="predicted"/>
<dbReference type="Proteomes" id="UP001139289">
    <property type="component" value="Unassembled WGS sequence"/>
</dbReference>
<comment type="caution">
    <text evidence="2">The sequence shown here is derived from an EMBL/GenBank/DDBJ whole genome shotgun (WGS) entry which is preliminary data.</text>
</comment>